<accession>A0ABU9QBK8</accession>
<protein>
    <submittedName>
        <fullName evidence="2">Uncharacterized protein</fullName>
    </submittedName>
</protein>
<evidence type="ECO:0000313" key="2">
    <source>
        <dbReference type="EMBL" id="MEM5286829.1"/>
    </source>
</evidence>
<comment type="caution">
    <text evidence="2">The sequence shown here is derived from an EMBL/GenBank/DDBJ whole genome shotgun (WGS) entry which is preliminary data.</text>
</comment>
<sequence length="263" mass="27599">MEESVGSEIRLASRSLTLRLKRDAFLSNADKKRATAAAKAFLSDAFSWTRDDAVMRALCGLLELDGASSSADAVFKIKRAIETGDIVALPDPPRHSGTATRRSSNPKPVVATFTPSQLFKGASRIAGSGSFGAPTLSVLPANDWLAIWNASPGDVLPDGRIATPLSGLANSASTDLSGAPPFEYVSNEVSGDVEDLAARGVGMTGNEPGGHLVNPNGLDVDYFDSDGNLCAQFHASHGEPHGHNFSNGKRDNAHLPMSPINCE</sequence>
<dbReference type="RefSeq" id="WP_201651130.1">
    <property type="nucleotide sequence ID" value="NZ_CAJHCS010000011.1"/>
</dbReference>
<name>A0ABU9QBK8_9BURK</name>
<feature type="region of interest" description="Disordered" evidence="1">
    <location>
        <begin position="88"/>
        <end position="107"/>
    </location>
</feature>
<evidence type="ECO:0000256" key="1">
    <source>
        <dbReference type="SAM" id="MobiDB-lite"/>
    </source>
</evidence>
<reference evidence="2 3" key="1">
    <citation type="submission" date="2024-01" db="EMBL/GenBank/DDBJ databases">
        <title>The diversity of rhizobia nodulating Mimosa spp. in eleven states of Brazil covering several biomes is determined by host plant, location, and edaphic factors.</title>
        <authorList>
            <person name="Rouws L."/>
            <person name="Barauna A."/>
            <person name="Beukes C."/>
            <person name="De Faria S.M."/>
            <person name="Gross E."/>
            <person name="Dos Reis Junior F.B."/>
            <person name="Simon M."/>
            <person name="Maluk M."/>
            <person name="Odee D.W."/>
            <person name="Kenicer G."/>
            <person name="Young J.P.W."/>
            <person name="Reis V.M."/>
            <person name="Zilli J."/>
            <person name="James E.K."/>
        </authorList>
    </citation>
    <scope>NUCLEOTIDE SEQUENCE [LARGE SCALE GENOMIC DNA]</scope>
    <source>
        <strain evidence="2 3">JPY77</strain>
    </source>
</reference>
<feature type="region of interest" description="Disordered" evidence="1">
    <location>
        <begin position="239"/>
        <end position="263"/>
    </location>
</feature>
<keyword evidence="3" id="KW-1185">Reference proteome</keyword>
<feature type="compositionally biased region" description="Polar residues" evidence="1">
    <location>
        <begin position="97"/>
        <end position="106"/>
    </location>
</feature>
<dbReference type="Proteomes" id="UP001494588">
    <property type="component" value="Unassembled WGS sequence"/>
</dbReference>
<proteinExistence type="predicted"/>
<gene>
    <name evidence="2" type="ORF">V4C55_14000</name>
</gene>
<evidence type="ECO:0000313" key="3">
    <source>
        <dbReference type="Proteomes" id="UP001494588"/>
    </source>
</evidence>
<feature type="compositionally biased region" description="Basic and acidic residues" evidence="1">
    <location>
        <begin position="239"/>
        <end position="253"/>
    </location>
</feature>
<organism evidence="2 3">
    <name type="scientific">Paraburkholderia sabiae</name>
    <dbReference type="NCBI Taxonomy" id="273251"/>
    <lineage>
        <taxon>Bacteria</taxon>
        <taxon>Pseudomonadati</taxon>
        <taxon>Pseudomonadota</taxon>
        <taxon>Betaproteobacteria</taxon>
        <taxon>Burkholderiales</taxon>
        <taxon>Burkholderiaceae</taxon>
        <taxon>Paraburkholderia</taxon>
    </lineage>
</organism>
<dbReference type="EMBL" id="JAZHGC010000010">
    <property type="protein sequence ID" value="MEM5286829.1"/>
    <property type="molecule type" value="Genomic_DNA"/>
</dbReference>